<name>A0A3L8DL79_OOCBI</name>
<evidence type="ECO:0000256" key="1">
    <source>
        <dbReference type="SAM" id="MobiDB-lite"/>
    </source>
</evidence>
<protein>
    <submittedName>
        <fullName evidence="2">Uncharacterized protein</fullName>
    </submittedName>
</protein>
<organism evidence="2 3">
    <name type="scientific">Ooceraea biroi</name>
    <name type="common">Clonal raider ant</name>
    <name type="synonym">Cerapachys biroi</name>
    <dbReference type="NCBI Taxonomy" id="2015173"/>
    <lineage>
        <taxon>Eukaryota</taxon>
        <taxon>Metazoa</taxon>
        <taxon>Ecdysozoa</taxon>
        <taxon>Arthropoda</taxon>
        <taxon>Hexapoda</taxon>
        <taxon>Insecta</taxon>
        <taxon>Pterygota</taxon>
        <taxon>Neoptera</taxon>
        <taxon>Endopterygota</taxon>
        <taxon>Hymenoptera</taxon>
        <taxon>Apocrita</taxon>
        <taxon>Aculeata</taxon>
        <taxon>Formicoidea</taxon>
        <taxon>Formicidae</taxon>
        <taxon>Dorylinae</taxon>
        <taxon>Ooceraea</taxon>
    </lineage>
</organism>
<dbReference type="EMBL" id="QOIP01000007">
    <property type="protein sequence ID" value="RLU20953.1"/>
    <property type="molecule type" value="Genomic_DNA"/>
</dbReference>
<evidence type="ECO:0000313" key="3">
    <source>
        <dbReference type="Proteomes" id="UP000279307"/>
    </source>
</evidence>
<accession>A0A3L8DL79</accession>
<feature type="region of interest" description="Disordered" evidence="1">
    <location>
        <begin position="1"/>
        <end position="54"/>
    </location>
</feature>
<evidence type="ECO:0000313" key="2">
    <source>
        <dbReference type="EMBL" id="RLU20953.1"/>
    </source>
</evidence>
<dbReference type="Proteomes" id="UP000279307">
    <property type="component" value="Chromosome 7"/>
</dbReference>
<sequence>MASQNPRPELTRTQKLRQTRPATLVKEYEQKQEIGRPQQAIDPGRRHRYPVSEPKRVEFTKPAMTKAMIARMKHAEKAKQELGREKISARRIPSPPRARRGAVPRRREPEALRAIPERTKELARSINAEVIQAEPVGEGPIDSIVIPPRTVSENRTIIVSIPQPPTVSVDAPASQIANRSIQVISETLDEQDAAEVATVQSKLEDLQQARRDFVIAVANVGGNAVQLAEEEKSRYIYKVPDIESEMFRIEYGREHPSVVAAREFAQRSMAGIRDRERARRVEEEFERMIEDPFLEDLRFDVPFEEEFPYEVDISWEEEDLPYLSRRASMRNIPVREVPYRYPPFDPEQLERFFDVE</sequence>
<gene>
    <name evidence="2" type="ORF">DMN91_007568</name>
</gene>
<comment type="caution">
    <text evidence="2">The sequence shown here is derived from an EMBL/GenBank/DDBJ whole genome shotgun (WGS) entry which is preliminary data.</text>
</comment>
<proteinExistence type="predicted"/>
<reference evidence="2 3" key="1">
    <citation type="journal article" date="2018" name="Genome Res.">
        <title>The genomic architecture and molecular evolution of ant odorant receptors.</title>
        <authorList>
            <person name="McKenzie S.K."/>
            <person name="Kronauer D.J.C."/>
        </authorList>
    </citation>
    <scope>NUCLEOTIDE SEQUENCE [LARGE SCALE GENOMIC DNA]</scope>
    <source>
        <strain evidence="2">Clonal line C1</strain>
    </source>
</reference>
<dbReference type="AlphaFoldDB" id="A0A3L8DL79"/>